<evidence type="ECO:0000313" key="1">
    <source>
        <dbReference type="EMBL" id="CAA9466521.1"/>
    </source>
</evidence>
<dbReference type="EMBL" id="CADCVF010000072">
    <property type="protein sequence ID" value="CAA9466521.1"/>
    <property type="molecule type" value="Genomic_DNA"/>
</dbReference>
<organism evidence="1">
    <name type="scientific">uncultured Rubrobacteraceae bacterium</name>
    <dbReference type="NCBI Taxonomy" id="349277"/>
    <lineage>
        <taxon>Bacteria</taxon>
        <taxon>Bacillati</taxon>
        <taxon>Actinomycetota</taxon>
        <taxon>Rubrobacteria</taxon>
        <taxon>Rubrobacterales</taxon>
        <taxon>Rubrobacteraceae</taxon>
        <taxon>environmental samples</taxon>
    </lineage>
</organism>
<dbReference type="AlphaFoldDB" id="A0A6J4R9A4"/>
<proteinExistence type="predicted"/>
<reference evidence="1" key="1">
    <citation type="submission" date="2020-02" db="EMBL/GenBank/DDBJ databases">
        <authorList>
            <person name="Meier V. D."/>
        </authorList>
    </citation>
    <scope>NUCLEOTIDE SEQUENCE</scope>
    <source>
        <strain evidence="1">AVDCRST_MAG58</strain>
    </source>
</reference>
<gene>
    <name evidence="1" type="ORF">AVDCRST_MAG58-3553</name>
</gene>
<sequence>MQDLSPVAVMGDVGYRPAAVDKVGTGRVRAVHELVGVRRARRPAGCAAETFAKKLLKSAGWQPMLR</sequence>
<accession>A0A6J4R9A4</accession>
<name>A0A6J4R9A4_9ACTN</name>
<protein>
    <submittedName>
        <fullName evidence="1">Uncharacterized protein</fullName>
    </submittedName>
</protein>